<comment type="caution">
    <text evidence="8">The sequence shown here is derived from an EMBL/GenBank/DDBJ whole genome shotgun (WGS) entry which is preliminary data.</text>
</comment>
<dbReference type="Pfam" id="PF03783">
    <property type="entry name" value="CsgG"/>
    <property type="match status" value="1"/>
</dbReference>
<dbReference type="EMBL" id="BQKE01000001">
    <property type="protein sequence ID" value="GJM60105.1"/>
    <property type="molecule type" value="Genomic_DNA"/>
</dbReference>
<keyword evidence="1" id="KW-1003">Cell membrane</keyword>
<dbReference type="PROSITE" id="PS51257">
    <property type="entry name" value="PROKAR_LIPOPROTEIN"/>
    <property type="match status" value="1"/>
</dbReference>
<dbReference type="AlphaFoldDB" id="A0AAN4VWK1"/>
<keyword evidence="2 6" id="KW-0732">Signal</keyword>
<dbReference type="SUPFAM" id="SSF56925">
    <property type="entry name" value="OMPA-like"/>
    <property type="match status" value="1"/>
</dbReference>
<keyword evidence="5" id="KW-0449">Lipoprotein</keyword>
<keyword evidence="4" id="KW-0564">Palmitate</keyword>
<evidence type="ECO:0000256" key="4">
    <source>
        <dbReference type="ARBA" id="ARBA00023139"/>
    </source>
</evidence>
<feature type="signal peptide" evidence="6">
    <location>
        <begin position="1"/>
        <end position="21"/>
    </location>
</feature>
<evidence type="ECO:0000256" key="6">
    <source>
        <dbReference type="SAM" id="SignalP"/>
    </source>
</evidence>
<protein>
    <recommendedName>
        <fullName evidence="7">Outer membrane protein beta-barrel domain-containing protein</fullName>
    </recommendedName>
</protein>
<organism evidence="8 9">
    <name type="scientific">Persicobacter diffluens</name>
    <dbReference type="NCBI Taxonomy" id="981"/>
    <lineage>
        <taxon>Bacteria</taxon>
        <taxon>Pseudomonadati</taxon>
        <taxon>Bacteroidota</taxon>
        <taxon>Cytophagia</taxon>
        <taxon>Cytophagales</taxon>
        <taxon>Persicobacteraceae</taxon>
        <taxon>Persicobacter</taxon>
    </lineage>
</organism>
<name>A0AAN4VWK1_9BACT</name>
<dbReference type="InterPro" id="IPR027385">
    <property type="entry name" value="Beta-barrel_OMP"/>
</dbReference>
<feature type="chain" id="PRO_5043012828" description="Outer membrane protein beta-barrel domain-containing protein" evidence="6">
    <location>
        <begin position="22"/>
        <end position="459"/>
    </location>
</feature>
<evidence type="ECO:0000313" key="8">
    <source>
        <dbReference type="EMBL" id="GJM60105.1"/>
    </source>
</evidence>
<keyword evidence="9" id="KW-1185">Reference proteome</keyword>
<evidence type="ECO:0000256" key="5">
    <source>
        <dbReference type="ARBA" id="ARBA00023288"/>
    </source>
</evidence>
<feature type="domain" description="Outer membrane protein beta-barrel" evidence="7">
    <location>
        <begin position="290"/>
        <end position="454"/>
    </location>
</feature>
<dbReference type="Gene3D" id="3.40.50.10610">
    <property type="entry name" value="ABC-type transport auxiliary lipoprotein component"/>
    <property type="match status" value="2"/>
</dbReference>
<dbReference type="Gene3D" id="2.40.160.20">
    <property type="match status" value="1"/>
</dbReference>
<evidence type="ECO:0000256" key="3">
    <source>
        <dbReference type="ARBA" id="ARBA00023136"/>
    </source>
</evidence>
<proteinExistence type="predicted"/>
<dbReference type="Pfam" id="PF13505">
    <property type="entry name" value="OMP_b-brl"/>
    <property type="match status" value="1"/>
</dbReference>
<evidence type="ECO:0000256" key="2">
    <source>
        <dbReference type="ARBA" id="ARBA00022729"/>
    </source>
</evidence>
<dbReference type="RefSeq" id="WP_338235970.1">
    <property type="nucleotide sequence ID" value="NZ_BQKE01000001.1"/>
</dbReference>
<evidence type="ECO:0000259" key="7">
    <source>
        <dbReference type="Pfam" id="PF13505"/>
    </source>
</evidence>
<sequence length="459" mass="50750">MKQFILFFFAALLLAACSPHYNMFQTTPARLGTKTPTSKAFNELPPPEKKIIAAVYKFRDQTGQYKPSAAGTSWSTAVTQGATSILLRSLEESGWFVPIEREGLSNLLNERKIIRSSQAAYLEDNQQSEAKLPPLLFGDIVLEGGIISYDANVVTGGAGLQYFGSGGNGQYREDRVTVYLRAVSTTNGKILKTVYTTKTVLSQMIDFGVFRYVAFKRLLEAEVGTTYNEPMELAVTQAIEKAVHTMVVEGMLEQLWSPAQGTAEDHPAVQDYLVEKELNAQQNDWGELDENRRGKLKLGLGAGGSLFYSDILEEGVGPFGRFTAGYMMPKGLGLNLNFEAGGLTATGLEMNYMQLGADVQYYLRPKSIWSPYFKFGGGYALSNVNLGFPYENTDLSSHQSAYFMAGAGVDVALSNRFSLFLDIGWQLYANDKFDGLKRGRYNDYHFNGALGVSFYLFSH</sequence>
<dbReference type="InterPro" id="IPR005534">
    <property type="entry name" value="Curli_assmbl/transp-comp_CsgG"/>
</dbReference>
<keyword evidence="3" id="KW-0472">Membrane</keyword>
<gene>
    <name evidence="8" type="ORF">PEDI_06570</name>
</gene>
<accession>A0AAN4VWK1</accession>
<dbReference type="Proteomes" id="UP001310022">
    <property type="component" value="Unassembled WGS sequence"/>
</dbReference>
<evidence type="ECO:0000313" key="9">
    <source>
        <dbReference type="Proteomes" id="UP001310022"/>
    </source>
</evidence>
<reference evidence="8 9" key="1">
    <citation type="submission" date="2021-12" db="EMBL/GenBank/DDBJ databases">
        <title>Genome sequencing of bacteria with rrn-lacking chromosome and rrn-plasmid.</title>
        <authorList>
            <person name="Anda M."/>
            <person name="Iwasaki W."/>
        </authorList>
    </citation>
    <scope>NUCLEOTIDE SEQUENCE [LARGE SCALE GENOMIC DNA]</scope>
    <source>
        <strain evidence="8 9">NBRC 15940</strain>
    </source>
</reference>
<dbReference type="PANTHER" id="PTHR41164">
    <property type="entry name" value="CURLI PRODUCTION ASSEMBLY/TRANSPORT COMPONENT CSGG"/>
    <property type="match status" value="1"/>
</dbReference>
<dbReference type="InterPro" id="IPR011250">
    <property type="entry name" value="OMP/PagP_B-barrel"/>
</dbReference>
<dbReference type="GO" id="GO:0030288">
    <property type="term" value="C:outer membrane-bounded periplasmic space"/>
    <property type="evidence" value="ECO:0007669"/>
    <property type="project" value="InterPro"/>
</dbReference>
<dbReference type="PANTHER" id="PTHR41164:SF1">
    <property type="entry name" value="CURLI PRODUCTION ASSEMBLY_TRANSPORT COMPONENT CSGG"/>
    <property type="match status" value="1"/>
</dbReference>
<evidence type="ECO:0000256" key="1">
    <source>
        <dbReference type="ARBA" id="ARBA00022475"/>
    </source>
</evidence>